<feature type="compositionally biased region" description="Basic and acidic residues" evidence="1">
    <location>
        <begin position="64"/>
        <end position="89"/>
    </location>
</feature>
<feature type="non-terminal residue" evidence="2">
    <location>
        <position position="95"/>
    </location>
</feature>
<proteinExistence type="predicted"/>
<protein>
    <submittedName>
        <fullName evidence="2">Transcription factor sdnS</fullName>
    </submittedName>
</protein>
<reference evidence="2" key="1">
    <citation type="submission" date="2023-04" db="EMBL/GenBank/DDBJ databases">
        <title>Chromosome-level genome of Chaenocephalus aceratus.</title>
        <authorList>
            <person name="Park H."/>
        </authorList>
    </citation>
    <scope>NUCLEOTIDE SEQUENCE</scope>
    <source>
        <strain evidence="2">DE</strain>
        <tissue evidence="2">Muscle</tissue>
    </source>
</reference>
<comment type="caution">
    <text evidence="2">The sequence shown here is derived from an EMBL/GenBank/DDBJ whole genome shotgun (WGS) entry which is preliminary data.</text>
</comment>
<feature type="region of interest" description="Disordered" evidence="1">
    <location>
        <begin position="1"/>
        <end position="95"/>
    </location>
</feature>
<name>A0AAD9EUY8_DISEL</name>
<evidence type="ECO:0000256" key="1">
    <source>
        <dbReference type="SAM" id="MobiDB-lite"/>
    </source>
</evidence>
<keyword evidence="3" id="KW-1185">Reference proteome</keyword>
<feature type="compositionally biased region" description="Polar residues" evidence="1">
    <location>
        <begin position="1"/>
        <end position="14"/>
    </location>
</feature>
<gene>
    <name evidence="2" type="ORF">KUDE01_003369</name>
</gene>
<evidence type="ECO:0000313" key="3">
    <source>
        <dbReference type="Proteomes" id="UP001228049"/>
    </source>
</evidence>
<feature type="compositionally biased region" description="Basic and acidic residues" evidence="1">
    <location>
        <begin position="27"/>
        <end position="47"/>
    </location>
</feature>
<dbReference type="Proteomes" id="UP001228049">
    <property type="component" value="Unassembled WGS sequence"/>
</dbReference>
<feature type="non-terminal residue" evidence="2">
    <location>
        <position position="1"/>
    </location>
</feature>
<organism evidence="2 3">
    <name type="scientific">Dissostichus eleginoides</name>
    <name type="common">Patagonian toothfish</name>
    <name type="synonym">Dissostichus amissus</name>
    <dbReference type="NCBI Taxonomy" id="100907"/>
    <lineage>
        <taxon>Eukaryota</taxon>
        <taxon>Metazoa</taxon>
        <taxon>Chordata</taxon>
        <taxon>Craniata</taxon>
        <taxon>Vertebrata</taxon>
        <taxon>Euteleostomi</taxon>
        <taxon>Actinopterygii</taxon>
        <taxon>Neopterygii</taxon>
        <taxon>Teleostei</taxon>
        <taxon>Neoteleostei</taxon>
        <taxon>Acanthomorphata</taxon>
        <taxon>Eupercaria</taxon>
        <taxon>Perciformes</taxon>
        <taxon>Notothenioidei</taxon>
        <taxon>Nototheniidae</taxon>
        <taxon>Dissostichus</taxon>
    </lineage>
</organism>
<dbReference type="AlphaFoldDB" id="A0AAD9EUY8"/>
<evidence type="ECO:0000313" key="2">
    <source>
        <dbReference type="EMBL" id="KAK1878061.1"/>
    </source>
</evidence>
<dbReference type="EMBL" id="JASDAP010000027">
    <property type="protein sequence ID" value="KAK1878061.1"/>
    <property type="molecule type" value="Genomic_DNA"/>
</dbReference>
<sequence length="95" mass="10292">GVSQRGSKTENIAQSHGREAPSLGLIREPRIGDRNGVGERVSGKLGEEESSYARIQLHPGCTTRRSESADCKSARKGRESKDPGEERSRPCSARS</sequence>
<accession>A0AAD9EUY8</accession>